<accession>A0A7L6N2B2</accession>
<keyword evidence="3" id="KW-1185">Reference proteome</keyword>
<dbReference type="AlphaFoldDB" id="A0A7L6N2B2"/>
<evidence type="ECO:0000313" key="3">
    <source>
        <dbReference type="Proteomes" id="UP000512167"/>
    </source>
</evidence>
<dbReference type="PROSITE" id="PS51257">
    <property type="entry name" value="PROKAR_LIPOPROTEIN"/>
    <property type="match status" value="1"/>
</dbReference>
<sequence length="127" mass="14572">MKLKKVLKLMIGFVFLITLVACSTVDSAISKLEKEGYTVVEMSDEEINNLIHDELLEYIESVYEIKDSDDLQVSIMLVYNDEDSIDEYLEKIEISREEAAGLFYKNLYFAALEGPAEDVQYLIDIID</sequence>
<evidence type="ECO:0008006" key="4">
    <source>
        <dbReference type="Google" id="ProtNLM"/>
    </source>
</evidence>
<reference evidence="2 3" key="1">
    <citation type="submission" date="2020-04" db="EMBL/GenBank/DDBJ databases">
        <authorList>
            <person name="Zheng R.K."/>
            <person name="Sun C.M."/>
        </authorList>
    </citation>
    <scope>NUCLEOTIDE SEQUENCE [LARGE SCALE GENOMIC DNA]</scope>
    <source>
        <strain evidence="3">zrk29</strain>
    </source>
</reference>
<organism evidence="2 3">
    <name type="scientific">Hujiaoplasma nucleasis</name>
    <dbReference type="NCBI Taxonomy" id="2725268"/>
    <lineage>
        <taxon>Bacteria</taxon>
        <taxon>Bacillati</taxon>
        <taxon>Mycoplasmatota</taxon>
        <taxon>Mollicutes</taxon>
        <taxon>Candidatus Izemoplasmatales</taxon>
        <taxon>Hujiaoplasmataceae</taxon>
        <taxon>Hujiaoplasma</taxon>
    </lineage>
</organism>
<evidence type="ECO:0000256" key="1">
    <source>
        <dbReference type="SAM" id="SignalP"/>
    </source>
</evidence>
<dbReference type="KEGG" id="tbk:HF295_05275"/>
<evidence type="ECO:0000313" key="2">
    <source>
        <dbReference type="EMBL" id="QLY40303.1"/>
    </source>
</evidence>
<feature type="signal peptide" evidence="1">
    <location>
        <begin position="1"/>
        <end position="23"/>
    </location>
</feature>
<feature type="chain" id="PRO_5029802453" description="DUF4358 domain-containing protein" evidence="1">
    <location>
        <begin position="24"/>
        <end position="127"/>
    </location>
</feature>
<keyword evidence="1" id="KW-0732">Signal</keyword>
<dbReference type="Proteomes" id="UP000512167">
    <property type="component" value="Chromosome"/>
</dbReference>
<proteinExistence type="predicted"/>
<dbReference type="RefSeq" id="WP_312031130.1">
    <property type="nucleotide sequence ID" value="NZ_CP051151.1"/>
</dbReference>
<gene>
    <name evidence="2" type="ORF">HF295_05275</name>
</gene>
<dbReference type="EMBL" id="CP051151">
    <property type="protein sequence ID" value="QLY40303.1"/>
    <property type="molecule type" value="Genomic_DNA"/>
</dbReference>
<name>A0A7L6N2B2_9MOLU</name>
<protein>
    <recommendedName>
        <fullName evidence="4">DUF4358 domain-containing protein</fullName>
    </recommendedName>
</protein>